<reference evidence="1 2" key="1">
    <citation type="submission" date="2019-03" db="EMBL/GenBank/DDBJ databases">
        <title>Draft Genome Sequence of Massilia arenosa sp. nov., a Novel Massilia Species Isolated from a Sandy-loam Maize Soil.</title>
        <authorList>
            <person name="Raths R."/>
            <person name="Peta V."/>
            <person name="Bucking H."/>
        </authorList>
    </citation>
    <scope>NUCLEOTIDE SEQUENCE [LARGE SCALE GENOMIC DNA]</scope>
    <source>
        <strain evidence="1 2">MC02</strain>
    </source>
</reference>
<gene>
    <name evidence="1" type="ORF">E4L96_10310</name>
</gene>
<dbReference type="Proteomes" id="UP000298438">
    <property type="component" value="Unassembled WGS sequence"/>
</dbReference>
<evidence type="ECO:0000313" key="1">
    <source>
        <dbReference type="EMBL" id="TFW20550.1"/>
    </source>
</evidence>
<proteinExistence type="predicted"/>
<comment type="caution">
    <text evidence="1">The sequence shown here is derived from an EMBL/GenBank/DDBJ whole genome shotgun (WGS) entry which is preliminary data.</text>
</comment>
<name>A0A4Y9SIJ6_9BURK</name>
<dbReference type="OrthoDB" id="2823799at2"/>
<dbReference type="AlphaFoldDB" id="A0A4Y9SIJ6"/>
<sequence>MQMLGEAAKARAEAALLAQLNALLPGTGWNRASLDAATNQVKVYLDGQGVHTLTGITHPFYELMLWTQEERKDYTVQLPEHTVQVPVVLMGGFLSRGWLSYASCERTGAGGWTANGVLYALADNYDLEGEKFKVTFLGHEGQHFADNRDFPKLEESELEYRAKLTELALASDPAALLDKFRTSAQRGRRVPHAHAEYFVGENMRTQLAGVAAPDRARLQAAARALLAASSSQARAAGAATVVRLLPD</sequence>
<protein>
    <submittedName>
        <fullName evidence="1">Uncharacterized protein</fullName>
    </submittedName>
</protein>
<organism evidence="1 2">
    <name type="scientific">Zemynaea arenosa</name>
    <dbReference type="NCBI Taxonomy" id="2561931"/>
    <lineage>
        <taxon>Bacteria</taxon>
        <taxon>Pseudomonadati</taxon>
        <taxon>Pseudomonadota</taxon>
        <taxon>Betaproteobacteria</taxon>
        <taxon>Burkholderiales</taxon>
        <taxon>Oxalobacteraceae</taxon>
        <taxon>Telluria group</taxon>
        <taxon>Zemynaea</taxon>
    </lineage>
</organism>
<keyword evidence="2" id="KW-1185">Reference proteome</keyword>
<evidence type="ECO:0000313" key="2">
    <source>
        <dbReference type="Proteomes" id="UP000298438"/>
    </source>
</evidence>
<dbReference type="EMBL" id="SPVF01000130">
    <property type="protein sequence ID" value="TFW20550.1"/>
    <property type="molecule type" value="Genomic_DNA"/>
</dbReference>
<accession>A0A4Y9SIJ6</accession>